<organism evidence="1 3">
    <name type="scientific">Intestinimonas butyriciproducens</name>
    <dbReference type="NCBI Taxonomy" id="1297617"/>
    <lineage>
        <taxon>Bacteria</taxon>
        <taxon>Bacillati</taxon>
        <taxon>Bacillota</taxon>
        <taxon>Clostridia</taxon>
        <taxon>Eubacteriales</taxon>
        <taxon>Intestinimonas</taxon>
    </lineage>
</organism>
<reference evidence="1 3" key="1">
    <citation type="journal article" date="2015" name="Nat. Commun.">
        <title>Production of butyrate from lysine and the Amadori product fructoselysine by a human gut commensal.</title>
        <authorList>
            <person name="Bui T.P."/>
            <person name="Ritari J."/>
            <person name="Boeren S."/>
            <person name="de Waard P."/>
            <person name="Plugge C.M."/>
            <person name="de Vos W.M."/>
        </authorList>
    </citation>
    <scope>NUCLEOTIDE SEQUENCE [LARGE SCALE GENOMIC DNA]</scope>
    <source>
        <strain evidence="1 3">AF211</strain>
    </source>
</reference>
<dbReference type="AlphaFoldDB" id="A0A0S2W366"/>
<dbReference type="Proteomes" id="UP000245778">
    <property type="component" value="Unassembled WGS sequence"/>
</dbReference>
<accession>A0A0S2W366</accession>
<dbReference type="eggNOG" id="COG0703">
    <property type="taxonomic scope" value="Bacteria"/>
</dbReference>
<dbReference type="STRING" id="1297617.IB211_01403"/>
<reference evidence="3" key="2">
    <citation type="submission" date="2015-04" db="EMBL/GenBank/DDBJ databases">
        <title>A butyrogenic pathway from the amino acid lysine in a human gut commensal.</title>
        <authorList>
            <person name="de Vos W.M."/>
            <person name="Bui N.T.P."/>
            <person name="Plugge C.M."/>
            <person name="Ritari J."/>
        </authorList>
    </citation>
    <scope>NUCLEOTIDE SEQUENCE [LARGE SCALE GENOMIC DNA]</scope>
    <source>
        <strain evidence="3">AF211</strain>
    </source>
</reference>
<dbReference type="SUPFAM" id="SSF52540">
    <property type="entry name" value="P-loop containing nucleoside triphosphate hydrolases"/>
    <property type="match status" value="1"/>
</dbReference>
<dbReference type="Proteomes" id="UP000064844">
    <property type="component" value="Chromosome"/>
</dbReference>
<dbReference type="InterPro" id="IPR027417">
    <property type="entry name" value="P-loop_NTPase"/>
</dbReference>
<keyword evidence="3" id="KW-1185">Reference proteome</keyword>
<dbReference type="Pfam" id="PF13238">
    <property type="entry name" value="AAA_18"/>
    <property type="match status" value="1"/>
</dbReference>
<dbReference type="Gene3D" id="3.40.50.300">
    <property type="entry name" value="P-loop containing nucleotide triphosphate hydrolases"/>
    <property type="match status" value="1"/>
</dbReference>
<dbReference type="PATRIC" id="fig|1297617.4.peg.1436"/>
<reference evidence="2 4" key="3">
    <citation type="submission" date="2018-04" db="EMBL/GenBank/DDBJ databases">
        <title>Genomic Encyclopedia of Type Strains, Phase IV (KMG-IV): sequencing the most valuable type-strain genomes for metagenomic binning, comparative biology and taxonomic classification.</title>
        <authorList>
            <person name="Goeker M."/>
        </authorList>
    </citation>
    <scope>NUCLEOTIDE SEQUENCE [LARGE SCALE GENOMIC DNA]</scope>
    <source>
        <strain evidence="2 4">DSM 26588</strain>
    </source>
</reference>
<dbReference type="EMBL" id="CP011307">
    <property type="protein sequence ID" value="ALP93796.1"/>
    <property type="molecule type" value="Genomic_DNA"/>
</dbReference>
<evidence type="ECO:0000313" key="3">
    <source>
        <dbReference type="Proteomes" id="UP000064844"/>
    </source>
</evidence>
<evidence type="ECO:0000313" key="2">
    <source>
        <dbReference type="EMBL" id="PVY59389.1"/>
    </source>
</evidence>
<evidence type="ECO:0000313" key="1">
    <source>
        <dbReference type="EMBL" id="ALP93796.1"/>
    </source>
</evidence>
<sequence length="154" mass="17328">MGVGKTTVCRRLKVLLPNSVFLDGDWCWDMHPFQITEETKAMVLDNICHLLYNFLGCSAFQNIIFCWVLHEQSILDSILARLDLKDCSVKSVSLVCDAAHLTARLQRDVERGIRMPDVIGRSLSRVPLYEGLSTVKVDVSEMTAEQAAEAIMKL</sequence>
<dbReference type="EMBL" id="QEKK01000002">
    <property type="protein sequence ID" value="PVY59389.1"/>
    <property type="molecule type" value="Genomic_DNA"/>
</dbReference>
<proteinExistence type="predicted"/>
<name>A0A0S2W366_9FIRM</name>
<dbReference type="KEGG" id="ibu:IB211_01403"/>
<gene>
    <name evidence="2" type="ORF">C7373_102374</name>
    <name evidence="1" type="ORF">IB211_01403</name>
</gene>
<evidence type="ECO:0000313" key="4">
    <source>
        <dbReference type="Proteomes" id="UP000245778"/>
    </source>
</evidence>
<protein>
    <submittedName>
        <fullName evidence="2">AAA domain-containing protein</fullName>
    </submittedName>
</protein>